<gene>
    <name evidence="1" type="ORF">LTS18_012050</name>
</gene>
<name>A0ACC3CXX5_9PEZI</name>
<organism evidence="1 2">
    <name type="scientific">Coniosporium uncinatum</name>
    <dbReference type="NCBI Taxonomy" id="93489"/>
    <lineage>
        <taxon>Eukaryota</taxon>
        <taxon>Fungi</taxon>
        <taxon>Dikarya</taxon>
        <taxon>Ascomycota</taxon>
        <taxon>Pezizomycotina</taxon>
        <taxon>Dothideomycetes</taxon>
        <taxon>Dothideomycetes incertae sedis</taxon>
        <taxon>Coniosporium</taxon>
    </lineage>
</organism>
<reference evidence="1" key="1">
    <citation type="submission" date="2024-09" db="EMBL/GenBank/DDBJ databases">
        <title>Black Yeasts Isolated from many extreme environments.</title>
        <authorList>
            <person name="Coleine C."/>
            <person name="Stajich J.E."/>
            <person name="Selbmann L."/>
        </authorList>
    </citation>
    <scope>NUCLEOTIDE SEQUENCE</scope>
    <source>
        <strain evidence="1">CCFEE 5737</strain>
    </source>
</reference>
<evidence type="ECO:0000313" key="1">
    <source>
        <dbReference type="EMBL" id="KAK3054223.1"/>
    </source>
</evidence>
<accession>A0ACC3CXX5</accession>
<keyword evidence="2" id="KW-1185">Reference proteome</keyword>
<protein>
    <submittedName>
        <fullName evidence="1">Uncharacterized protein</fullName>
    </submittedName>
</protein>
<dbReference type="Proteomes" id="UP001186974">
    <property type="component" value="Unassembled WGS sequence"/>
</dbReference>
<proteinExistence type="predicted"/>
<sequence>MAPQMSDTPPSTPLPNGEGITQSKLPNQKAKRTQPPISESHLPTPAYAPAEGKLALRLSSKPELNADSYTPTHAPSMRSTSSNIPFSVAPRHRYPTPTPTPNEWMPWRSSPHSTTTIATSIPGTRAADWISPQQQQQQQQHYTPSRNLKLEQSMYAIEERIQYLEVAIVQRMALMYHRREHIVGKEKRLIDPEGEGVKAEGRIDEIAAAD</sequence>
<comment type="caution">
    <text evidence="1">The sequence shown here is derived from an EMBL/GenBank/DDBJ whole genome shotgun (WGS) entry which is preliminary data.</text>
</comment>
<evidence type="ECO:0000313" key="2">
    <source>
        <dbReference type="Proteomes" id="UP001186974"/>
    </source>
</evidence>
<dbReference type="EMBL" id="JAWDJW010009886">
    <property type="protein sequence ID" value="KAK3054223.1"/>
    <property type="molecule type" value="Genomic_DNA"/>
</dbReference>